<name>A0A0F8YTR6_9ZZZZ</name>
<dbReference type="AlphaFoldDB" id="A0A0F8YTR6"/>
<gene>
    <name evidence="1" type="ORF">LCGC14_3115780</name>
</gene>
<organism evidence="1">
    <name type="scientific">marine sediment metagenome</name>
    <dbReference type="NCBI Taxonomy" id="412755"/>
    <lineage>
        <taxon>unclassified sequences</taxon>
        <taxon>metagenomes</taxon>
        <taxon>ecological metagenomes</taxon>
    </lineage>
</organism>
<protein>
    <submittedName>
        <fullName evidence="1">Uncharacterized protein</fullName>
    </submittedName>
</protein>
<accession>A0A0F8YTR6</accession>
<comment type="caution">
    <text evidence="1">The sequence shown here is derived from an EMBL/GenBank/DDBJ whole genome shotgun (WGS) entry which is preliminary data.</text>
</comment>
<dbReference type="SUPFAM" id="SSF49899">
    <property type="entry name" value="Concanavalin A-like lectins/glucanases"/>
    <property type="match status" value="1"/>
</dbReference>
<feature type="non-terminal residue" evidence="1">
    <location>
        <position position="131"/>
    </location>
</feature>
<sequence>MRPTIIDGRSVDQFIPSHLREMFYNNPIPQYKYATHDGYDPYGFSTDELVLYLPLWALKGSTFKSVDAYEHVNTVAGALWKPNGRDFDGSDDMVTIPNAVSTELGGASGATFLFWIKCGGTGTRDVLIDLS</sequence>
<proteinExistence type="predicted"/>
<evidence type="ECO:0000313" key="1">
    <source>
        <dbReference type="EMBL" id="KKK51356.1"/>
    </source>
</evidence>
<reference evidence="1" key="1">
    <citation type="journal article" date="2015" name="Nature">
        <title>Complex archaea that bridge the gap between prokaryotes and eukaryotes.</title>
        <authorList>
            <person name="Spang A."/>
            <person name="Saw J.H."/>
            <person name="Jorgensen S.L."/>
            <person name="Zaremba-Niedzwiedzka K."/>
            <person name="Martijn J."/>
            <person name="Lind A.E."/>
            <person name="van Eijk R."/>
            <person name="Schleper C."/>
            <person name="Guy L."/>
            <person name="Ettema T.J."/>
        </authorList>
    </citation>
    <scope>NUCLEOTIDE SEQUENCE</scope>
</reference>
<dbReference type="EMBL" id="LAZR01067549">
    <property type="protein sequence ID" value="KKK51356.1"/>
    <property type="molecule type" value="Genomic_DNA"/>
</dbReference>
<dbReference type="InterPro" id="IPR013320">
    <property type="entry name" value="ConA-like_dom_sf"/>
</dbReference>